<dbReference type="NCBIfam" id="NF033545">
    <property type="entry name" value="transpos_IS630"/>
    <property type="match status" value="1"/>
</dbReference>
<name>A0A7L6ANK0_9GAMM</name>
<sequence>MKFAQPIPEEVRITLQEMHMNHPTFRCRQRAQAILLSARGFSIAELWSILEVRRDAISGWIDRWESEGLLGLYDRPRIGRPSIYTGAEVNLLKTLVDEEPRQIKTAQAKLADMTQKTASTSTLKRLLKKFQYLWKWMRKSLKDKRDPTDFEREKELQAFLHQQESAGKLLIYHFDGSGFTTTPCVPYGWQKRGEAHRLPTAHGKRLNVLGFMSLGNGSLFHTVEGRVDSQAAIAAFDAFAARYAEAFAQTKIPCLVILDNAPIHTSKTFLDKRDDWMLAGVLLTFLPTYSPELNPIEMLWRKIKYEWLPLDAYKSYKDMKEQVLAVLDEFGKNTR</sequence>
<dbReference type="KEGG" id="this:HZT40_02445"/>
<proteinExistence type="predicted"/>
<protein>
    <submittedName>
        <fullName evidence="2">IS630 family transposase</fullName>
    </submittedName>
</protein>
<dbReference type="InterPro" id="IPR036397">
    <property type="entry name" value="RNaseH_sf"/>
</dbReference>
<evidence type="ECO:0000259" key="1">
    <source>
        <dbReference type="Pfam" id="PF13358"/>
    </source>
</evidence>
<dbReference type="GO" id="GO:0003676">
    <property type="term" value="F:nucleic acid binding"/>
    <property type="evidence" value="ECO:0007669"/>
    <property type="project" value="InterPro"/>
</dbReference>
<dbReference type="EMBL" id="CP059265">
    <property type="protein sequence ID" value="QLQ30661.1"/>
    <property type="molecule type" value="Genomic_DNA"/>
</dbReference>
<dbReference type="Gene3D" id="3.30.420.10">
    <property type="entry name" value="Ribonuclease H-like superfamily/Ribonuclease H"/>
    <property type="match status" value="1"/>
</dbReference>
<dbReference type="Pfam" id="PF13565">
    <property type="entry name" value="HTH_32"/>
    <property type="match status" value="1"/>
</dbReference>
<reference evidence="2" key="1">
    <citation type="submission" date="2020-06" db="EMBL/GenBank/DDBJ databases">
        <title>Analysis procedures for assessing recovery of high quality, complete, closed genomes from Nanopore long read metagenome sequencing.</title>
        <authorList>
            <person name="Bessarab I."/>
            <person name="Arumugam K."/>
            <person name="Haryono M."/>
            <person name="Liu X."/>
            <person name="Roy S."/>
            <person name="Zuniga-Montanez R.E."/>
            <person name="Qiu G."/>
            <person name="Drautz-Moses D.I."/>
            <person name="Law Y.Y."/>
            <person name="Wuertz S."/>
            <person name="Lauro F.M."/>
            <person name="Huson D.H."/>
            <person name="Williams R.B."/>
        </authorList>
    </citation>
    <scope>NUCLEOTIDE SEQUENCE [LARGE SCALE GENOMIC DNA]</scope>
    <source>
        <strain evidence="2">SSD2</strain>
    </source>
</reference>
<dbReference type="InterPro" id="IPR009057">
    <property type="entry name" value="Homeodomain-like_sf"/>
</dbReference>
<dbReference type="Pfam" id="PF13358">
    <property type="entry name" value="DDE_3"/>
    <property type="match status" value="1"/>
</dbReference>
<evidence type="ECO:0000313" key="2">
    <source>
        <dbReference type="EMBL" id="QLQ30661.1"/>
    </source>
</evidence>
<feature type="domain" description="Tc1-like transposase DDE" evidence="1">
    <location>
        <begin position="171"/>
        <end position="319"/>
    </location>
</feature>
<dbReference type="InterPro" id="IPR038717">
    <property type="entry name" value="Tc1-like_DDE_dom"/>
</dbReference>
<organism evidence="2 3">
    <name type="scientific">Candidatus Thiothrix singaporensis</name>
    <dbReference type="NCBI Taxonomy" id="2799669"/>
    <lineage>
        <taxon>Bacteria</taxon>
        <taxon>Pseudomonadati</taxon>
        <taxon>Pseudomonadota</taxon>
        <taxon>Gammaproteobacteria</taxon>
        <taxon>Thiotrichales</taxon>
        <taxon>Thiotrichaceae</taxon>
        <taxon>Thiothrix</taxon>
    </lineage>
</organism>
<dbReference type="InterPro" id="IPR047655">
    <property type="entry name" value="Transpos_IS630-like"/>
</dbReference>
<accession>A0A7L6ANK0</accession>
<evidence type="ECO:0000313" key="3">
    <source>
        <dbReference type="Proteomes" id="UP000510621"/>
    </source>
</evidence>
<dbReference type="SUPFAM" id="SSF46689">
    <property type="entry name" value="Homeodomain-like"/>
    <property type="match status" value="1"/>
</dbReference>
<gene>
    <name evidence="2" type="ORF">HZT40_02445</name>
</gene>
<dbReference type="AlphaFoldDB" id="A0A7L6ANK0"/>
<keyword evidence="3" id="KW-1185">Reference proteome</keyword>
<dbReference type="Proteomes" id="UP000510621">
    <property type="component" value="Chromosome"/>
</dbReference>